<feature type="compositionally biased region" description="Polar residues" evidence="6">
    <location>
        <begin position="1"/>
        <end position="24"/>
    </location>
</feature>
<dbReference type="PANTHER" id="PTHR11370">
    <property type="entry name" value="DNA-REPAIR PROTEIN XRCC1"/>
    <property type="match status" value="1"/>
</dbReference>
<dbReference type="PANTHER" id="PTHR11370:SF5">
    <property type="entry name" value="DNA REPAIR PROTEIN XRCC1"/>
    <property type="match status" value="1"/>
</dbReference>
<evidence type="ECO:0000256" key="6">
    <source>
        <dbReference type="SAM" id="MobiDB-lite"/>
    </source>
</evidence>
<keyword evidence="4" id="KW-0234">DNA repair</keyword>
<dbReference type="CDD" id="cd17725">
    <property type="entry name" value="BRCT_XRCC1_rpt1"/>
    <property type="match status" value="1"/>
</dbReference>
<feature type="region of interest" description="Disordered" evidence="6">
    <location>
        <begin position="1"/>
        <end position="69"/>
    </location>
</feature>
<evidence type="ECO:0000256" key="3">
    <source>
        <dbReference type="ARBA" id="ARBA00022763"/>
    </source>
</evidence>
<dbReference type="Gene3D" id="3.40.50.10190">
    <property type="entry name" value="BRCT domain"/>
    <property type="match status" value="1"/>
</dbReference>
<dbReference type="InterPro" id="IPR045080">
    <property type="entry name" value="BRCT_XRCC1_rpt1"/>
</dbReference>
<proteinExistence type="predicted"/>
<evidence type="ECO:0000256" key="1">
    <source>
        <dbReference type="ARBA" id="ARBA00004123"/>
    </source>
</evidence>
<dbReference type="AlphaFoldDB" id="A0A8B8KH31"/>
<organism evidence="8 9">
    <name type="scientific">Abrus precatorius</name>
    <name type="common">Indian licorice</name>
    <name type="synonym">Glycine abrus</name>
    <dbReference type="NCBI Taxonomy" id="3816"/>
    <lineage>
        <taxon>Eukaryota</taxon>
        <taxon>Viridiplantae</taxon>
        <taxon>Streptophyta</taxon>
        <taxon>Embryophyta</taxon>
        <taxon>Tracheophyta</taxon>
        <taxon>Spermatophyta</taxon>
        <taxon>Magnoliopsida</taxon>
        <taxon>eudicotyledons</taxon>
        <taxon>Gunneridae</taxon>
        <taxon>Pentapetalae</taxon>
        <taxon>rosids</taxon>
        <taxon>fabids</taxon>
        <taxon>Fabales</taxon>
        <taxon>Fabaceae</taxon>
        <taxon>Papilionoideae</taxon>
        <taxon>50 kb inversion clade</taxon>
        <taxon>NPAAA clade</taxon>
        <taxon>indigoferoid/millettioid clade</taxon>
        <taxon>Abreae</taxon>
        <taxon>Abrus</taxon>
    </lineage>
</organism>
<dbReference type="FunFam" id="3.40.50.10190:FF:000008">
    <property type="entry name" value="X-ray repair cross complementing 1"/>
    <property type="match status" value="1"/>
</dbReference>
<dbReference type="InterPro" id="IPR001357">
    <property type="entry name" value="BRCT_dom"/>
</dbReference>
<gene>
    <name evidence="9" type="primary">LOC113855200</name>
</gene>
<dbReference type="KEGG" id="aprc:113855200"/>
<dbReference type="GO" id="GO:0005634">
    <property type="term" value="C:nucleus"/>
    <property type="evidence" value="ECO:0007669"/>
    <property type="project" value="UniProtKB-SubCell"/>
</dbReference>
<feature type="compositionally biased region" description="Basic and acidic residues" evidence="6">
    <location>
        <begin position="26"/>
        <end position="50"/>
    </location>
</feature>
<name>A0A8B8KH31_ABRPR</name>
<evidence type="ECO:0000256" key="5">
    <source>
        <dbReference type="ARBA" id="ARBA00023242"/>
    </source>
</evidence>
<evidence type="ECO:0000313" key="8">
    <source>
        <dbReference type="Proteomes" id="UP000694853"/>
    </source>
</evidence>
<dbReference type="GO" id="GO:0003684">
    <property type="term" value="F:damaged DNA binding"/>
    <property type="evidence" value="ECO:0007669"/>
    <property type="project" value="InterPro"/>
</dbReference>
<evidence type="ECO:0000256" key="2">
    <source>
        <dbReference type="ARBA" id="ARBA00022737"/>
    </source>
</evidence>
<accession>A0A8B8KH31</accession>
<evidence type="ECO:0000256" key="4">
    <source>
        <dbReference type="ARBA" id="ARBA00023204"/>
    </source>
</evidence>
<feature type="compositionally biased region" description="Basic and acidic residues" evidence="6">
    <location>
        <begin position="337"/>
        <end position="352"/>
    </location>
</feature>
<comment type="subcellular location">
    <subcellularLocation>
        <location evidence="1">Nucleus</location>
    </subcellularLocation>
</comment>
<feature type="domain" description="BRCT" evidence="7">
    <location>
        <begin position="74"/>
        <end position="162"/>
    </location>
</feature>
<dbReference type="Pfam" id="PF00533">
    <property type="entry name" value="BRCT"/>
    <property type="match status" value="1"/>
</dbReference>
<keyword evidence="2" id="KW-0677">Repeat</keyword>
<keyword evidence="5" id="KW-0539">Nucleus</keyword>
<dbReference type="RefSeq" id="XP_027342538.1">
    <property type="nucleotide sequence ID" value="XM_027486737.1"/>
</dbReference>
<sequence>MSDIKISTNNKGSKRNLPSWTSSGDNEDKNCAKKPTLEGKGEKSSEVETPKKRKVQTENGGKSSASTSSLESKSFNKLLEGVVFVLSGFVNPERSMLRSRAMEMGAEYQPDWNSDCTLLVCAFPNTPKFRQVEADGGTIVSKDWIIECYTQRKLTEIEAYLMHAGKPWRKGNGSHEVNGDQKPSVPRQSPKHVQKELPSKSNTSIKSKGKDIDVARKCFNPSEVKMWAVDDLNKTIQWLESQEEKPDTSEITKIAAEGILTCLQDAICSLEEKQDIRKGTEDWKFLPRVVEELAKLDVVGNNMNSLSKEDLHRQALDCKSIYEVELNRLDRDRKKKSKINEEQLSKTGRTNDKSSGAVEYDSDETIEMTEQEIDLAYKTLSTNICGL</sequence>
<dbReference type="GO" id="GO:0006303">
    <property type="term" value="P:double-strand break repair via nonhomologous end joining"/>
    <property type="evidence" value="ECO:0007669"/>
    <property type="project" value="InterPro"/>
</dbReference>
<keyword evidence="3" id="KW-0227">DNA damage</keyword>
<dbReference type="SMART" id="SM00292">
    <property type="entry name" value="BRCT"/>
    <property type="match status" value="1"/>
</dbReference>
<feature type="region of interest" description="Disordered" evidence="6">
    <location>
        <begin position="337"/>
        <end position="364"/>
    </location>
</feature>
<keyword evidence="8" id="KW-1185">Reference proteome</keyword>
<reference evidence="9" key="2">
    <citation type="submission" date="2025-08" db="UniProtKB">
        <authorList>
            <consortium name="RefSeq"/>
        </authorList>
    </citation>
    <scope>IDENTIFICATION</scope>
    <source>
        <tissue evidence="9">Young leaves</tissue>
    </source>
</reference>
<dbReference type="GO" id="GO:0006284">
    <property type="term" value="P:base-excision repair"/>
    <property type="evidence" value="ECO:0007669"/>
    <property type="project" value="InterPro"/>
</dbReference>
<dbReference type="Proteomes" id="UP000694853">
    <property type="component" value="Unplaced"/>
</dbReference>
<reference evidence="8" key="1">
    <citation type="journal article" date="2019" name="Toxins">
        <title>Detection of Abrin-Like and Prepropulchellin-Like Toxin Genes and Transcripts Using Whole Genome Sequencing and Full-Length Transcript Sequencing of Abrus precatorius.</title>
        <authorList>
            <person name="Hovde B.T."/>
            <person name="Daligault H.E."/>
            <person name="Hanschen E.R."/>
            <person name="Kunde Y.A."/>
            <person name="Johnson M.B."/>
            <person name="Starkenburg S.R."/>
            <person name="Johnson S.L."/>
        </authorList>
    </citation>
    <scope>NUCLEOTIDE SEQUENCE [LARGE SCALE GENOMIC DNA]</scope>
</reference>
<evidence type="ECO:0000259" key="7">
    <source>
        <dbReference type="PROSITE" id="PS50172"/>
    </source>
</evidence>
<feature type="region of interest" description="Disordered" evidence="6">
    <location>
        <begin position="168"/>
        <end position="208"/>
    </location>
</feature>
<dbReference type="GeneID" id="113855200"/>
<dbReference type="SUPFAM" id="SSF52113">
    <property type="entry name" value="BRCT domain"/>
    <property type="match status" value="1"/>
</dbReference>
<dbReference type="OrthoDB" id="25840at2759"/>
<evidence type="ECO:0000313" key="9">
    <source>
        <dbReference type="RefSeq" id="XP_027342538.1"/>
    </source>
</evidence>
<dbReference type="PROSITE" id="PS50172">
    <property type="entry name" value="BRCT"/>
    <property type="match status" value="1"/>
</dbReference>
<dbReference type="InterPro" id="IPR036420">
    <property type="entry name" value="BRCT_dom_sf"/>
</dbReference>
<dbReference type="GO" id="GO:0000012">
    <property type="term" value="P:single strand break repair"/>
    <property type="evidence" value="ECO:0007669"/>
    <property type="project" value="InterPro"/>
</dbReference>
<protein>
    <submittedName>
        <fullName evidence="9">DNA-repair protein XRCC1</fullName>
    </submittedName>
</protein>